<protein>
    <submittedName>
        <fullName evidence="2">Uncharacterized protein</fullName>
    </submittedName>
</protein>
<evidence type="ECO:0000256" key="1">
    <source>
        <dbReference type="SAM" id="SignalP"/>
    </source>
</evidence>
<dbReference type="AlphaFoldDB" id="A0AB34KCH0"/>
<accession>A0AB34KCH0</accession>
<comment type="caution">
    <text evidence="2">The sequence shown here is derived from an EMBL/GenBank/DDBJ whole genome shotgun (WGS) entry which is preliminary data.</text>
</comment>
<organism evidence="2 3">
    <name type="scientific">Prymnesium parvum</name>
    <name type="common">Toxic golden alga</name>
    <dbReference type="NCBI Taxonomy" id="97485"/>
    <lineage>
        <taxon>Eukaryota</taxon>
        <taxon>Haptista</taxon>
        <taxon>Haptophyta</taxon>
        <taxon>Prymnesiophyceae</taxon>
        <taxon>Prymnesiales</taxon>
        <taxon>Prymnesiaceae</taxon>
        <taxon>Prymnesium</taxon>
    </lineage>
</organism>
<reference evidence="2 3" key="1">
    <citation type="journal article" date="2024" name="Science">
        <title>Giant polyketide synthase enzymes in the biosynthesis of giant marine polyether toxins.</title>
        <authorList>
            <person name="Fallon T.R."/>
            <person name="Shende V.V."/>
            <person name="Wierzbicki I.H."/>
            <person name="Pendleton A.L."/>
            <person name="Watervoot N.F."/>
            <person name="Auber R.P."/>
            <person name="Gonzalez D.J."/>
            <person name="Wisecaver J.H."/>
            <person name="Moore B.S."/>
        </authorList>
    </citation>
    <scope>NUCLEOTIDE SEQUENCE [LARGE SCALE GENOMIC DNA]</scope>
    <source>
        <strain evidence="2 3">12B1</strain>
    </source>
</reference>
<keyword evidence="1" id="KW-0732">Signal</keyword>
<dbReference type="EMBL" id="JBGBPQ010000001">
    <property type="protein sequence ID" value="KAL1530696.1"/>
    <property type="molecule type" value="Genomic_DNA"/>
</dbReference>
<proteinExistence type="predicted"/>
<dbReference type="Proteomes" id="UP001515480">
    <property type="component" value="Unassembled WGS sequence"/>
</dbReference>
<feature type="signal peptide" evidence="1">
    <location>
        <begin position="1"/>
        <end position="18"/>
    </location>
</feature>
<gene>
    <name evidence="2" type="ORF">AB1Y20_001595</name>
</gene>
<sequence>MLLLQLLSPLAAAPFPLAASLSPLAAAITAPINVPRRCDRASTPAAWVGRRELLRLPLGVLPLAALHAAPAAAAEPTGVRISDSVKVKIIKAKSLRAMVRRSAQNRRSLPMDTTPGVNNYPSLTQELKRQEKLVLLPLQAELARIAASAELPEEKRKALALQPLLLKGHLLELQQALAEAKFEEYTSKTTKATYPGGKVERELEEVCETLDDFLALAAGKDVEIRDD</sequence>
<evidence type="ECO:0000313" key="2">
    <source>
        <dbReference type="EMBL" id="KAL1530696.1"/>
    </source>
</evidence>
<keyword evidence="3" id="KW-1185">Reference proteome</keyword>
<feature type="chain" id="PRO_5044346589" evidence="1">
    <location>
        <begin position="19"/>
        <end position="227"/>
    </location>
</feature>
<evidence type="ECO:0000313" key="3">
    <source>
        <dbReference type="Proteomes" id="UP001515480"/>
    </source>
</evidence>
<name>A0AB34KCH0_PRYPA</name>